<feature type="transmembrane region" description="Helical" evidence="1">
    <location>
        <begin position="65"/>
        <end position="91"/>
    </location>
</feature>
<keyword evidence="1" id="KW-0472">Membrane</keyword>
<protein>
    <recommendedName>
        <fullName evidence="5">Cell envelope biogenesis protein OmpA</fullName>
    </recommendedName>
</protein>
<evidence type="ECO:0000313" key="3">
    <source>
        <dbReference type="EMBL" id="THG30193.1"/>
    </source>
</evidence>
<keyword evidence="1" id="KW-0812">Transmembrane</keyword>
<name>A0A4S4FIK8_9MICO</name>
<evidence type="ECO:0000256" key="1">
    <source>
        <dbReference type="SAM" id="Phobius"/>
    </source>
</evidence>
<keyword evidence="2" id="KW-0732">Signal</keyword>
<feature type="chain" id="PRO_5020841907" description="Cell envelope biogenesis protein OmpA" evidence="2">
    <location>
        <begin position="24"/>
        <end position="126"/>
    </location>
</feature>
<reference evidence="3 4" key="1">
    <citation type="submission" date="2019-04" db="EMBL/GenBank/DDBJ databases">
        <authorList>
            <person name="Jiang L."/>
        </authorList>
    </citation>
    <scope>NUCLEOTIDE SEQUENCE [LARGE SCALE GENOMIC DNA]</scope>
    <source>
        <strain evidence="3 4">YIM 131853</strain>
    </source>
</reference>
<sequence>MTLVAGAAVALAANAIIATSAVAAGADARFGPLTVPAYVTFTLAGLAAAYAGWRIVRARAAHPDRVLRVLVPLLAVLSFVPDGILLATGFIPGSSPIAVAGLALMHLVVVAVAVPVFRAVAPVEER</sequence>
<keyword evidence="1" id="KW-1133">Transmembrane helix</keyword>
<proteinExistence type="predicted"/>
<dbReference type="AlphaFoldDB" id="A0A4S4FIK8"/>
<gene>
    <name evidence="3" type="ORF">E6C64_11670</name>
</gene>
<evidence type="ECO:0000313" key="4">
    <source>
        <dbReference type="Proteomes" id="UP000309133"/>
    </source>
</evidence>
<accession>A0A4S4FIK8</accession>
<dbReference type="Proteomes" id="UP000309133">
    <property type="component" value="Unassembled WGS sequence"/>
</dbReference>
<organism evidence="3 4">
    <name type="scientific">Naasia lichenicola</name>
    <dbReference type="NCBI Taxonomy" id="2565933"/>
    <lineage>
        <taxon>Bacteria</taxon>
        <taxon>Bacillati</taxon>
        <taxon>Actinomycetota</taxon>
        <taxon>Actinomycetes</taxon>
        <taxon>Micrococcales</taxon>
        <taxon>Microbacteriaceae</taxon>
        <taxon>Naasia</taxon>
    </lineage>
</organism>
<feature type="transmembrane region" description="Helical" evidence="1">
    <location>
        <begin position="97"/>
        <end position="121"/>
    </location>
</feature>
<evidence type="ECO:0008006" key="5">
    <source>
        <dbReference type="Google" id="ProtNLM"/>
    </source>
</evidence>
<evidence type="ECO:0000256" key="2">
    <source>
        <dbReference type="SAM" id="SignalP"/>
    </source>
</evidence>
<feature type="signal peptide" evidence="2">
    <location>
        <begin position="1"/>
        <end position="23"/>
    </location>
</feature>
<keyword evidence="4" id="KW-1185">Reference proteome</keyword>
<dbReference type="OrthoDB" id="4265116at2"/>
<feature type="transmembrane region" description="Helical" evidence="1">
    <location>
        <begin position="35"/>
        <end position="53"/>
    </location>
</feature>
<dbReference type="EMBL" id="SSSM01000005">
    <property type="protein sequence ID" value="THG30193.1"/>
    <property type="molecule type" value="Genomic_DNA"/>
</dbReference>
<comment type="caution">
    <text evidence="3">The sequence shown here is derived from an EMBL/GenBank/DDBJ whole genome shotgun (WGS) entry which is preliminary data.</text>
</comment>